<dbReference type="EMBL" id="PGCK01000005">
    <property type="protein sequence ID" value="MCD1294791.1"/>
    <property type="molecule type" value="Genomic_DNA"/>
</dbReference>
<dbReference type="RefSeq" id="WP_230741626.1">
    <property type="nucleotide sequence ID" value="NZ_PGCK01000005.1"/>
</dbReference>
<sequence length="392" mass="43778">MKLIEIHMIQNHAPCNLNRDDTGSPKDCMFGGIRRSRISSQSIKRSIRASEIFQEEMKDIGLAMRTRRLPELVKQKLLSEGIDEKMANMAAEKATGFGTKDGKEREGELNTAQTMFITQKDIDAVAEVMKDAIKTSDSVEEFKKIKAADLQKKAELKGWRPITPDIALFGRMTTSDAFMNVEASMQVAHALSTNKMDHEFDYFTAVDDLQKNNNEDTGADMIGDVQFNSACYYKYFSLDYESFVENLAGIKPGEKSDEAEKKAYEEALENAKKIASVTISAFIKAAIYTTPSGKQNSFAAHQLPSMILVEIRPKKTPVSFANAFIRPAKPSNSVDLIEDSINKFINEVELQTAKFNLESTKRLLFTTGNKRINGADECPSIDDLISSIKKAF</sequence>
<evidence type="ECO:0000313" key="2">
    <source>
        <dbReference type="Proteomes" id="UP001320159"/>
    </source>
</evidence>
<proteinExistence type="predicted"/>
<keyword evidence="2" id="KW-1185">Reference proteome</keyword>
<dbReference type="NCBIfam" id="TIGR01869">
    <property type="entry name" value="casC_Cse4"/>
    <property type="match status" value="1"/>
</dbReference>
<evidence type="ECO:0000313" key="1">
    <source>
        <dbReference type="EMBL" id="MCD1294791.1"/>
    </source>
</evidence>
<reference evidence="1 2" key="1">
    <citation type="submission" date="2017-11" db="EMBL/GenBank/DDBJ databases">
        <title>Isolation and Characterization of Family Methanocellaceae Species from Potential Methane Hydrate Area Offshore Southwestern Taiwan.</title>
        <authorList>
            <person name="Zhang W.-L."/>
            <person name="Chen W.-C."/>
            <person name="Lai M.-C."/>
            <person name="Chen S.-C."/>
        </authorList>
    </citation>
    <scope>NUCLEOTIDE SEQUENCE [LARGE SCALE GENOMIC DNA]</scope>
    <source>
        <strain evidence="1 2">CWC-04</strain>
    </source>
</reference>
<name>A0AAP2W771_9EURY</name>
<organism evidence="1 2">
    <name type="scientific">Methanooceanicella nereidis</name>
    <dbReference type="NCBI Taxonomy" id="2052831"/>
    <lineage>
        <taxon>Archaea</taxon>
        <taxon>Methanobacteriati</taxon>
        <taxon>Methanobacteriota</taxon>
        <taxon>Stenosarchaea group</taxon>
        <taxon>Methanomicrobia</taxon>
        <taxon>Methanocellales</taxon>
        <taxon>Methanocellaceae</taxon>
        <taxon>Methanooceanicella</taxon>
    </lineage>
</organism>
<comment type="caution">
    <text evidence="1">The sequence shown here is derived from an EMBL/GenBank/DDBJ whole genome shotgun (WGS) entry which is preliminary data.</text>
</comment>
<gene>
    <name evidence="1" type="primary">cas7e</name>
    <name evidence="1" type="ORF">CUJ83_07235</name>
</gene>
<dbReference type="Proteomes" id="UP001320159">
    <property type="component" value="Unassembled WGS sequence"/>
</dbReference>
<dbReference type="Pfam" id="PF09344">
    <property type="entry name" value="Cas_CT1975"/>
    <property type="match status" value="1"/>
</dbReference>
<dbReference type="AlphaFoldDB" id="A0AAP2W771"/>
<dbReference type="InterPro" id="IPR010148">
    <property type="entry name" value="CRISPR-assoc_prot_CT1975"/>
</dbReference>
<protein>
    <submittedName>
        <fullName evidence="1">Type I-E CRISPR-associated protein Cas7/Cse4/CasC</fullName>
    </submittedName>
</protein>
<accession>A0AAP2W771</accession>